<evidence type="ECO:0000313" key="3">
    <source>
        <dbReference type="EMBL" id="GGJ62476.1"/>
    </source>
</evidence>
<reference evidence="3" key="1">
    <citation type="journal article" date="2014" name="Int. J. Syst. Evol. Microbiol.">
        <title>Complete genome sequence of Corynebacterium casei LMG S-19264T (=DSM 44701T), isolated from a smear-ripened cheese.</title>
        <authorList>
            <consortium name="US DOE Joint Genome Institute (JGI-PGF)"/>
            <person name="Walter F."/>
            <person name="Albersmeier A."/>
            <person name="Kalinowski J."/>
            <person name="Ruckert C."/>
        </authorList>
    </citation>
    <scope>NUCLEOTIDE SEQUENCE</scope>
    <source>
        <strain evidence="3">JCM 14371</strain>
    </source>
</reference>
<dbReference type="Gene3D" id="2.60.40.10">
    <property type="entry name" value="Immunoglobulins"/>
    <property type="match status" value="2"/>
</dbReference>
<evidence type="ECO:0000256" key="1">
    <source>
        <dbReference type="SAM" id="MobiDB-lite"/>
    </source>
</evidence>
<gene>
    <name evidence="3" type="ORF">GCM10008939_02910</name>
</gene>
<dbReference type="InterPro" id="IPR013783">
    <property type="entry name" value="Ig-like_fold"/>
</dbReference>
<comment type="caution">
    <text evidence="3">The sequence shown here is derived from an EMBL/GenBank/DDBJ whole genome shotgun (WGS) entry which is preliminary data.</text>
</comment>
<feature type="compositionally biased region" description="Polar residues" evidence="1">
    <location>
        <begin position="529"/>
        <end position="543"/>
    </location>
</feature>
<evidence type="ECO:0000313" key="4">
    <source>
        <dbReference type="Proteomes" id="UP000635726"/>
    </source>
</evidence>
<dbReference type="PANTHER" id="PTHR38731:SF3">
    <property type="entry name" value="BLL6125 PROTEIN"/>
    <property type="match status" value="1"/>
</dbReference>
<dbReference type="AlphaFoldDB" id="A0A917P5F7"/>
<protein>
    <recommendedName>
        <fullName evidence="2">FecR protein domain-containing protein</fullName>
    </recommendedName>
</protein>
<sequence length="549" mass="57246">MVSVKDFSAIPVQVTVPSAISPHEAPSGTACSRARPAAGPFPLLVTVALLAGVLAGPTGTASAETAPVGPLSVTQAAGSVEVLGTVWAPVKSGSVLGTALRTGTGRAVLKEGSGGTLTVASSSTLRVYQGQPDLQSGRFYISGPYQLYAFGTHMVSEGKVRLDAGASLQRVAVISGSLRISPGGRAVTLKTGQQYDFRSGRTSDFRENDPWYDSRFAGAGDAVLQASRGTVLSGPDADHLRPAETGLVLGSGDRLRTGAQAWAEIGFTGGGYLRLQAESQLRVMGVEKTDRGREVLLQLESGSAWNVVQRNQGGYQLSTPTVTTAVRGTVFRVDASGLVKVFDGSVSIPSQGDALLAQGRERATTGQVAPLTTDAQDSFNIARDAERARRTVLQVPTLRSLPDLKLALKSNPDAVVTVSIGGHDYVVTGQDGAYSLQQTLPEGRYTLSVRAARTAGSVSINQSVVIDRTPPELTVTSVRTTGHLLTVTGTVRDAFTARPLLRATLDGQTYSLHATGAFTWTLPVSGTGTPTLSVTAQDDTGNRSYAKLP</sequence>
<dbReference type="Pfam" id="PF04773">
    <property type="entry name" value="FecR"/>
    <property type="match status" value="1"/>
</dbReference>
<keyword evidence="4" id="KW-1185">Reference proteome</keyword>
<feature type="region of interest" description="Disordered" evidence="1">
    <location>
        <begin position="529"/>
        <end position="549"/>
    </location>
</feature>
<accession>A0A917P5F7</accession>
<proteinExistence type="predicted"/>
<dbReference type="Proteomes" id="UP000635726">
    <property type="component" value="Unassembled WGS sequence"/>
</dbReference>
<evidence type="ECO:0000259" key="2">
    <source>
        <dbReference type="Pfam" id="PF04773"/>
    </source>
</evidence>
<dbReference type="PANTHER" id="PTHR38731">
    <property type="entry name" value="LIPL45-RELATED LIPOPROTEIN-RELATED"/>
    <property type="match status" value="1"/>
</dbReference>
<name>A0A917P5F7_9DEIO</name>
<reference evidence="3" key="2">
    <citation type="submission" date="2020-09" db="EMBL/GenBank/DDBJ databases">
        <authorList>
            <person name="Sun Q."/>
            <person name="Ohkuma M."/>
        </authorList>
    </citation>
    <scope>NUCLEOTIDE SEQUENCE</scope>
    <source>
        <strain evidence="3">JCM 14371</strain>
    </source>
</reference>
<organism evidence="3 4">
    <name type="scientific">Deinococcus aquiradiocola</name>
    <dbReference type="NCBI Taxonomy" id="393059"/>
    <lineage>
        <taxon>Bacteria</taxon>
        <taxon>Thermotogati</taxon>
        <taxon>Deinococcota</taxon>
        <taxon>Deinococci</taxon>
        <taxon>Deinococcales</taxon>
        <taxon>Deinococcaceae</taxon>
        <taxon>Deinococcus</taxon>
    </lineage>
</organism>
<feature type="domain" description="FecR protein" evidence="2">
    <location>
        <begin position="253"/>
        <end position="346"/>
    </location>
</feature>
<dbReference type="Gene3D" id="2.60.120.1440">
    <property type="match status" value="1"/>
</dbReference>
<dbReference type="EMBL" id="BMOE01000001">
    <property type="protein sequence ID" value="GGJ62476.1"/>
    <property type="molecule type" value="Genomic_DNA"/>
</dbReference>
<dbReference type="InterPro" id="IPR006860">
    <property type="entry name" value="FecR"/>
</dbReference>